<dbReference type="PRINTS" id="PR00111">
    <property type="entry name" value="ABHYDROLASE"/>
</dbReference>
<dbReference type="Gene3D" id="3.40.50.1820">
    <property type="entry name" value="alpha/beta hydrolase"/>
    <property type="match status" value="1"/>
</dbReference>
<keyword evidence="2" id="KW-0378">Hydrolase</keyword>
<reference evidence="2 3" key="1">
    <citation type="submission" date="2018-02" db="EMBL/GenBank/DDBJ databases">
        <title>Genomic Encyclopedia of Archaeal and Bacterial Type Strains, Phase II (KMG-II): from individual species to whole genera.</title>
        <authorList>
            <person name="Goeker M."/>
        </authorList>
    </citation>
    <scope>NUCLEOTIDE SEQUENCE [LARGE SCALE GENOMIC DNA]</scope>
    <source>
        <strain evidence="2 3">DSM 29526</strain>
    </source>
</reference>
<sequence length="293" mass="33148">MLLKMKRLYLLLAFLVFVTYAIYRLEPYVRIQMDDETLSATMLRANLDVAEIGYMEGTTRRLRYLQIGQDSSKPLLVFIHGAPSSSAWWLSMMRDSSLRHDANILAIDRPGYGGSGLGKPMTSVQEQAANVASVIRTRRYPGQKVILHGSSYGGTVSARIAMDFPELIDGLLLQSASLAPSQEYTYWITNPNSLWALSWLLPSGLNSANHEKLAHEAELVDMADEWYHINATTVILHGTDDWLIYPRNAYYACDKLVNAPILIHHMVPDKQHDLLYTAPKLLKHYLHFLIDTV</sequence>
<name>A0A2S6IA25_9BACT</name>
<dbReference type="PANTHER" id="PTHR43798">
    <property type="entry name" value="MONOACYLGLYCEROL LIPASE"/>
    <property type="match status" value="1"/>
</dbReference>
<dbReference type="OrthoDB" id="1224630at2"/>
<evidence type="ECO:0000259" key="1">
    <source>
        <dbReference type="Pfam" id="PF00561"/>
    </source>
</evidence>
<dbReference type="Pfam" id="PF00561">
    <property type="entry name" value="Abhydrolase_1"/>
    <property type="match status" value="1"/>
</dbReference>
<dbReference type="GO" id="GO:0016787">
    <property type="term" value="F:hydrolase activity"/>
    <property type="evidence" value="ECO:0007669"/>
    <property type="project" value="UniProtKB-KW"/>
</dbReference>
<protein>
    <submittedName>
        <fullName evidence="2">Alpha/beta hydrolase family protein</fullName>
    </submittedName>
</protein>
<dbReference type="AlphaFoldDB" id="A0A2S6IA25"/>
<dbReference type="InterPro" id="IPR000073">
    <property type="entry name" value="AB_hydrolase_1"/>
</dbReference>
<evidence type="ECO:0000313" key="2">
    <source>
        <dbReference type="EMBL" id="PPK88332.1"/>
    </source>
</evidence>
<organism evidence="2 3">
    <name type="scientific">Neolewinella xylanilytica</name>
    <dbReference type="NCBI Taxonomy" id="1514080"/>
    <lineage>
        <taxon>Bacteria</taxon>
        <taxon>Pseudomonadati</taxon>
        <taxon>Bacteroidota</taxon>
        <taxon>Saprospiria</taxon>
        <taxon>Saprospirales</taxon>
        <taxon>Lewinellaceae</taxon>
        <taxon>Neolewinella</taxon>
    </lineage>
</organism>
<accession>A0A2S6IA25</accession>
<feature type="domain" description="AB hydrolase-1" evidence="1">
    <location>
        <begin position="74"/>
        <end position="185"/>
    </location>
</feature>
<evidence type="ECO:0000313" key="3">
    <source>
        <dbReference type="Proteomes" id="UP000237662"/>
    </source>
</evidence>
<dbReference type="Proteomes" id="UP000237662">
    <property type="component" value="Unassembled WGS sequence"/>
</dbReference>
<dbReference type="PANTHER" id="PTHR43798:SF33">
    <property type="entry name" value="HYDROLASE, PUTATIVE (AFU_ORTHOLOGUE AFUA_2G14860)-RELATED"/>
    <property type="match status" value="1"/>
</dbReference>
<dbReference type="SUPFAM" id="SSF53474">
    <property type="entry name" value="alpha/beta-Hydrolases"/>
    <property type="match status" value="1"/>
</dbReference>
<keyword evidence="3" id="KW-1185">Reference proteome</keyword>
<comment type="caution">
    <text evidence="2">The sequence shown here is derived from an EMBL/GenBank/DDBJ whole genome shotgun (WGS) entry which is preliminary data.</text>
</comment>
<dbReference type="InterPro" id="IPR050266">
    <property type="entry name" value="AB_hydrolase_sf"/>
</dbReference>
<proteinExistence type="predicted"/>
<gene>
    <name evidence="2" type="ORF">CLV84_1297</name>
</gene>
<dbReference type="InterPro" id="IPR029058">
    <property type="entry name" value="AB_hydrolase_fold"/>
</dbReference>
<dbReference type="GO" id="GO:0016020">
    <property type="term" value="C:membrane"/>
    <property type="evidence" value="ECO:0007669"/>
    <property type="project" value="TreeGrafter"/>
</dbReference>
<dbReference type="EMBL" id="PTJC01000005">
    <property type="protein sequence ID" value="PPK88332.1"/>
    <property type="molecule type" value="Genomic_DNA"/>
</dbReference>